<gene>
    <name evidence="4" type="primary">LOC106158566</name>
</gene>
<keyword evidence="3" id="KW-1185">Reference proteome</keyword>
<dbReference type="GO" id="GO:0009966">
    <property type="term" value="P:regulation of signal transduction"/>
    <property type="evidence" value="ECO:0007669"/>
    <property type="project" value="InterPro"/>
</dbReference>
<dbReference type="SUPFAM" id="SSF48097">
    <property type="entry name" value="Regulator of G-protein signaling, RGS"/>
    <property type="match status" value="4"/>
</dbReference>
<feature type="region of interest" description="Disordered" evidence="1">
    <location>
        <begin position="154"/>
        <end position="210"/>
    </location>
</feature>
<feature type="compositionally biased region" description="Basic and acidic residues" evidence="1">
    <location>
        <begin position="314"/>
        <end position="329"/>
    </location>
</feature>
<feature type="region of interest" description="Disordered" evidence="1">
    <location>
        <begin position="283"/>
        <end position="341"/>
    </location>
</feature>
<feature type="compositionally biased region" description="Basic and acidic residues" evidence="1">
    <location>
        <begin position="1160"/>
        <end position="1174"/>
    </location>
</feature>
<feature type="compositionally biased region" description="Polar residues" evidence="1">
    <location>
        <begin position="285"/>
        <end position="313"/>
    </location>
</feature>
<dbReference type="Pfam" id="PF00615">
    <property type="entry name" value="RGS"/>
    <property type="match status" value="3"/>
</dbReference>
<dbReference type="Proteomes" id="UP000085678">
    <property type="component" value="Unplaced"/>
</dbReference>
<evidence type="ECO:0000259" key="2">
    <source>
        <dbReference type="PROSITE" id="PS50132"/>
    </source>
</evidence>
<feature type="region of interest" description="Disordered" evidence="1">
    <location>
        <begin position="577"/>
        <end position="662"/>
    </location>
</feature>
<accession>A0A2R2MU15</accession>
<feature type="compositionally biased region" description="Basic and acidic residues" evidence="1">
    <location>
        <begin position="643"/>
        <end position="653"/>
    </location>
</feature>
<sequence>MTPPPEVDESESLLKNCFVCMGNASTTDTDAWVSQAKIAHDTNVTVSGEIRPSSATTSFKSPRRPTSGRPVSAFSSVDSYRNTDSGLGMSSPSKLGSIYGSGYHIEGIPDVENEDDLDDEIQSSKLFDDSSKPHTPRPSDVVCYIDESMTSYRSRGPAFYTNKPNTDSQSRHQDGDSQLIYDTKSVGRSDDEDSSFSEFPRSETPDSETSLDLTAIQDLDEYADVVVATALKYSFASAIGKDPARIAQLPQIKKLFPSERYIDTTREKLKEIYLDAKPVPFLHQTPKQQDTMGNSENTVSNNKLASPPAQSINAKEDKAKKPVKTKDGGYDSEDSLLGSDDDYEESDTMFRKHKKQKSFGLNTKKGIEEFRKFLKGTQGEKNLNLWLDIDRGRLLPIDDQEEIQMYLAAMRERYFKHGSVMELSQAVKLALKLTRPECWTLEKLFSVQEKIAEPLVCYWAPRFLLKQTVKYHPEKNKLYHHQKLLQPVPNVPYPNPPTMTLLPLRPKSCAPRCKPVETTSTAPPQPVENVPSVPPVQSTTSPLVGLKRVYSIPEHFQPYIPSISKAKKDLVNSKEIQEASEKKSKKKELITPTLVLDSGRPDSAISERSSLPSRPKTARSSNWETQSNASDKSTKRPKSADTSSKKSTHDQSRRSSTSSIFEGGRRMEGLLQALNCEKQAGMFLKRYLEKSGNQLWINCISFWKEVQEYHQTFYEDVIDPFALSKKAQHLNSQFIVEGSPFNIGCNSDMRKQINRQIDPPFEELFDAAEEYVLHVLYVAWMQMKVNDQETYKKIELIEVKRQLETRSKYVITLQKRGLIREELVDEEPTEGYQDPVYDESLWEKIPEEFRDFSLSNLVYNRVELEEFRLFLSDNYASVDLMCWIDMEAFRRIPHEDTKRRDMKAKEIKTKYLTKKYFFGPNSPAGKEGQNKIMESCGGWGKLLEDRPPNELVLEAQKYVQDRLEKKWLPMFLATEEFADRQRPQSSMSDVVDDVMSQRKKKNQAVWKMLESKWVSSSKEIIGFRKALLNPVTCLQFRKFVSLKGEFLENDVLFWLEVQKYKDMYHVHMDDSLIQQKISTIINCFLDSQIPPSIQIDVPTEQAERILERRRELGPYIFRETQLTVFRVLFQHWPDFQNYRSNISESKLVPTLDRLKKRARAKEMKKQRELEELKEKRKKKEAARRRALGLPPEGEEGEDDEEEAYDPFASLKPKGKDEGEEEAVERDNGKVSWTYSQYMSAFAEEDVLNNTDESTFSSLADAASLLDVSLFGDSDKDSRKKKTRKESVDKSQQTDQEKAKLPPSGSEGATGSKPGSARPGSRPASGQAAGKPQGQTAEHTPSPPGSRPTSSSRKARVMSPKEREPAVKSVTYIEEKQKVRLGRTIPPLVRK</sequence>
<dbReference type="PANTHER" id="PTHR46583:SF1">
    <property type="entry name" value="REGULATOR OF G-PROTEIN SIGNALING 22"/>
    <property type="match status" value="1"/>
</dbReference>
<feature type="region of interest" description="Disordered" evidence="1">
    <location>
        <begin position="47"/>
        <end position="142"/>
    </location>
</feature>
<dbReference type="GeneID" id="106158566"/>
<feature type="region of interest" description="Disordered" evidence="1">
    <location>
        <begin position="1267"/>
        <end position="1368"/>
    </location>
</feature>
<feature type="compositionally biased region" description="Acidic residues" evidence="1">
    <location>
        <begin position="330"/>
        <end position="341"/>
    </location>
</feature>
<dbReference type="GO" id="GO:0001965">
    <property type="term" value="F:G-protein alpha-subunit binding"/>
    <property type="evidence" value="ECO:0007669"/>
    <property type="project" value="InterPro"/>
</dbReference>
<evidence type="ECO:0000256" key="1">
    <source>
        <dbReference type="SAM" id="MobiDB-lite"/>
    </source>
</evidence>
<dbReference type="InterPro" id="IPR042651">
    <property type="entry name" value="Rgs22"/>
</dbReference>
<protein>
    <submittedName>
        <fullName evidence="4">Regulator of G-protein signaling 22 isoform X2</fullName>
    </submittedName>
</protein>
<dbReference type="SMART" id="SM00315">
    <property type="entry name" value="RGS"/>
    <property type="match status" value="2"/>
</dbReference>
<feature type="region of interest" description="Disordered" evidence="1">
    <location>
        <begin position="1159"/>
        <end position="1230"/>
    </location>
</feature>
<feature type="compositionally biased region" description="Polar residues" evidence="1">
    <location>
        <begin position="73"/>
        <end position="94"/>
    </location>
</feature>
<dbReference type="PROSITE" id="PS50132">
    <property type="entry name" value="RGS"/>
    <property type="match status" value="3"/>
</dbReference>
<dbReference type="InterPro" id="IPR044926">
    <property type="entry name" value="RGS_subdomain_2"/>
</dbReference>
<evidence type="ECO:0000313" key="4">
    <source>
        <dbReference type="RefSeq" id="XP_023933547.1"/>
    </source>
</evidence>
<feature type="compositionally biased region" description="Acidic residues" evidence="1">
    <location>
        <begin position="109"/>
        <end position="121"/>
    </location>
</feature>
<feature type="compositionally biased region" description="Acidic residues" evidence="1">
    <location>
        <begin position="1192"/>
        <end position="1204"/>
    </location>
</feature>
<feature type="domain" description="RGS" evidence="2">
    <location>
        <begin position="853"/>
        <end position="979"/>
    </location>
</feature>
<reference evidence="4" key="1">
    <citation type="submission" date="2025-08" db="UniProtKB">
        <authorList>
            <consortium name="RefSeq"/>
        </authorList>
    </citation>
    <scope>IDENTIFICATION</scope>
    <source>
        <tissue evidence="4">Gonads</tissue>
    </source>
</reference>
<dbReference type="InterPro" id="IPR036305">
    <property type="entry name" value="RGS_sf"/>
</dbReference>
<dbReference type="Gene3D" id="1.10.167.10">
    <property type="entry name" value="Regulator of G-protein Signalling 4, domain 2"/>
    <property type="match status" value="4"/>
</dbReference>
<feature type="domain" description="RGS" evidence="2">
    <location>
        <begin position="1022"/>
        <end position="1128"/>
    </location>
</feature>
<name>A0A2R2MU15_LINAN</name>
<dbReference type="RefSeq" id="XP_023933547.1">
    <property type="nucleotide sequence ID" value="XM_024077779.1"/>
</dbReference>
<organism evidence="3 4">
    <name type="scientific">Lingula anatina</name>
    <name type="common">Brachiopod</name>
    <name type="synonym">Lingula unguis</name>
    <dbReference type="NCBI Taxonomy" id="7574"/>
    <lineage>
        <taxon>Eukaryota</taxon>
        <taxon>Metazoa</taxon>
        <taxon>Spiralia</taxon>
        <taxon>Lophotrochozoa</taxon>
        <taxon>Brachiopoda</taxon>
        <taxon>Linguliformea</taxon>
        <taxon>Lingulata</taxon>
        <taxon>Lingulida</taxon>
        <taxon>Linguloidea</taxon>
        <taxon>Lingulidae</taxon>
        <taxon>Lingula</taxon>
    </lineage>
</organism>
<dbReference type="PANTHER" id="PTHR46583">
    <property type="entry name" value="REGULATOR OF G-PROTEIN SIGNALING 22"/>
    <property type="match status" value="1"/>
</dbReference>
<feature type="domain" description="RGS" evidence="2">
    <location>
        <begin position="682"/>
        <end position="776"/>
    </location>
</feature>
<proteinExistence type="predicted"/>
<dbReference type="CDD" id="cd08725">
    <property type="entry name" value="RGS_RGS22_4"/>
    <property type="match status" value="1"/>
</dbReference>
<feature type="compositionally biased region" description="Polar residues" evidence="1">
    <location>
        <begin position="606"/>
        <end position="631"/>
    </location>
</feature>
<dbReference type="GO" id="GO:0005737">
    <property type="term" value="C:cytoplasm"/>
    <property type="evidence" value="ECO:0007669"/>
    <property type="project" value="TreeGrafter"/>
</dbReference>
<feature type="compositionally biased region" description="Basic residues" evidence="1">
    <location>
        <begin position="1175"/>
        <end position="1186"/>
    </location>
</feature>
<dbReference type="InterPro" id="IPR048074">
    <property type="entry name" value="RGS22_RGS_fourth"/>
</dbReference>
<evidence type="ECO:0000313" key="3">
    <source>
        <dbReference type="Proteomes" id="UP000085678"/>
    </source>
</evidence>
<dbReference type="InterPro" id="IPR016137">
    <property type="entry name" value="RGS"/>
</dbReference>
<dbReference type="OrthoDB" id="10013157at2759"/>
<feature type="region of interest" description="Disordered" evidence="1">
    <location>
        <begin position="512"/>
        <end position="539"/>
    </location>
</feature>
<dbReference type="GO" id="GO:0005634">
    <property type="term" value="C:nucleus"/>
    <property type="evidence" value="ECO:0007669"/>
    <property type="project" value="TreeGrafter"/>
</dbReference>